<gene>
    <name evidence="2" type="ORF">LGQ03_12055</name>
</gene>
<accession>A0ABS8BW57</accession>
<sequence length="110" mass="11909">MIDSLLLPAMVLALLAWLVPKLLSMLLPEGIRPLVLNGVLSSVILCVITGGYFMALYVISGIPFDRILDLGILGSVVFFGRLAMSTALIWGPIMVLSLAGLPRTWVDVVW</sequence>
<proteinExistence type="predicted"/>
<keyword evidence="1" id="KW-1133">Transmembrane helix</keyword>
<protein>
    <recommendedName>
        <fullName evidence="4">Branched-chain amino acid transport protein (AzlD)</fullName>
    </recommendedName>
</protein>
<comment type="caution">
    <text evidence="2">The sequence shown here is derived from an EMBL/GenBank/DDBJ whole genome shotgun (WGS) entry which is preliminary data.</text>
</comment>
<evidence type="ECO:0008006" key="4">
    <source>
        <dbReference type="Google" id="ProtNLM"/>
    </source>
</evidence>
<keyword evidence="3" id="KW-1185">Reference proteome</keyword>
<dbReference type="Proteomes" id="UP001138961">
    <property type="component" value="Unassembled WGS sequence"/>
</dbReference>
<keyword evidence="1" id="KW-0812">Transmembrane</keyword>
<dbReference type="EMBL" id="JAJATZ010000005">
    <property type="protein sequence ID" value="MCB5199973.1"/>
    <property type="molecule type" value="Genomic_DNA"/>
</dbReference>
<evidence type="ECO:0000313" key="3">
    <source>
        <dbReference type="Proteomes" id="UP001138961"/>
    </source>
</evidence>
<keyword evidence="1" id="KW-0472">Membrane</keyword>
<feature type="transmembrane region" description="Helical" evidence="1">
    <location>
        <begin position="34"/>
        <end position="58"/>
    </location>
</feature>
<organism evidence="2 3">
    <name type="scientific">Loktanella gaetbuli</name>
    <dbReference type="NCBI Taxonomy" id="2881335"/>
    <lineage>
        <taxon>Bacteria</taxon>
        <taxon>Pseudomonadati</taxon>
        <taxon>Pseudomonadota</taxon>
        <taxon>Alphaproteobacteria</taxon>
        <taxon>Rhodobacterales</taxon>
        <taxon>Roseobacteraceae</taxon>
        <taxon>Loktanella</taxon>
    </lineage>
</organism>
<evidence type="ECO:0000313" key="2">
    <source>
        <dbReference type="EMBL" id="MCB5199973.1"/>
    </source>
</evidence>
<evidence type="ECO:0000256" key="1">
    <source>
        <dbReference type="SAM" id="Phobius"/>
    </source>
</evidence>
<name>A0ABS8BW57_9RHOB</name>
<dbReference type="RefSeq" id="WP_226748606.1">
    <property type="nucleotide sequence ID" value="NZ_JAJATZ010000005.1"/>
</dbReference>
<reference evidence="2" key="1">
    <citation type="submission" date="2021-10" db="EMBL/GenBank/DDBJ databases">
        <title>Loktanella gaetbuli sp. nov., isolated from a tidal flat.</title>
        <authorList>
            <person name="Park S."/>
            <person name="Yoon J.-H."/>
        </authorList>
    </citation>
    <scope>NUCLEOTIDE SEQUENCE</scope>
    <source>
        <strain evidence="2">TSTF-M6</strain>
    </source>
</reference>
<feature type="transmembrane region" description="Helical" evidence="1">
    <location>
        <begin position="70"/>
        <end position="93"/>
    </location>
</feature>